<dbReference type="HAMAP" id="MF_01077">
    <property type="entry name" value="RimP"/>
    <property type="match status" value="1"/>
</dbReference>
<comment type="similarity">
    <text evidence="3">Belongs to the RimP family.</text>
</comment>
<evidence type="ECO:0000259" key="4">
    <source>
        <dbReference type="Pfam" id="PF02576"/>
    </source>
</evidence>
<dbReference type="PANTHER" id="PTHR33867">
    <property type="entry name" value="RIBOSOME MATURATION FACTOR RIMP"/>
    <property type="match status" value="1"/>
</dbReference>
<dbReference type="Gene3D" id="3.30.300.70">
    <property type="entry name" value="RimP-like superfamily, N-terminal"/>
    <property type="match status" value="1"/>
</dbReference>
<organism evidence="5 6">
    <name type="scientific">Porphyromonas macacae</name>
    <dbReference type="NCBI Taxonomy" id="28115"/>
    <lineage>
        <taxon>Bacteria</taxon>
        <taxon>Pseudomonadati</taxon>
        <taxon>Bacteroidota</taxon>
        <taxon>Bacteroidia</taxon>
        <taxon>Bacteroidales</taxon>
        <taxon>Porphyromonadaceae</taxon>
        <taxon>Porphyromonas</taxon>
    </lineage>
</organism>
<dbReference type="AlphaFoldDB" id="A0A0A2EF67"/>
<dbReference type="eggNOG" id="COG0779">
    <property type="taxonomic scope" value="Bacteria"/>
</dbReference>
<dbReference type="InterPro" id="IPR028989">
    <property type="entry name" value="RimP_N"/>
</dbReference>
<dbReference type="RefSeq" id="WP_036873438.1">
    <property type="nucleotide sequence ID" value="NZ_JBGYTE010000049.1"/>
</dbReference>
<dbReference type="GO" id="GO:0006412">
    <property type="term" value="P:translation"/>
    <property type="evidence" value="ECO:0007669"/>
    <property type="project" value="TreeGrafter"/>
</dbReference>
<keyword evidence="1 3" id="KW-0963">Cytoplasm</keyword>
<dbReference type="InterPro" id="IPR003728">
    <property type="entry name" value="Ribosome_maturation_RimP"/>
</dbReference>
<comment type="function">
    <text evidence="3">Required for maturation of 30S ribosomal subunits.</text>
</comment>
<sequence>MIQKSVIEELVNQFLSTKKNENLFLVQVDVKPANNIEVVLDKLGGVSIDECVELSRFIENNLDRETEDFDLEVSSAGLTSPLRILRQYQNTLNESVEVLVKGGKKEKGILKSVDELGIVLAVDRQVKLEGSKRKQTIIEDIAIKMEDILQTKRVIELKKREK</sequence>
<dbReference type="NCBIfam" id="NF002531">
    <property type="entry name" value="PRK02001.1"/>
    <property type="match status" value="1"/>
</dbReference>
<reference evidence="5 6" key="1">
    <citation type="submission" date="2014-09" db="EMBL/GenBank/DDBJ databases">
        <title>Draft Genome Sequence of Porphyromonas macacae COT-192_OH2859.</title>
        <authorList>
            <person name="Wallis C."/>
            <person name="Deusch O."/>
            <person name="O'Flynn C."/>
            <person name="Davis I."/>
            <person name="Horsfall A."/>
            <person name="Kirkwood N."/>
            <person name="Harris S."/>
            <person name="Eisen J.A."/>
            <person name="Coil D.A."/>
            <person name="Darling A.E."/>
            <person name="Jospin G."/>
            <person name="Alexiev A."/>
        </authorList>
    </citation>
    <scope>NUCLEOTIDE SEQUENCE [LARGE SCALE GENOMIC DNA]</scope>
    <source>
        <strain evidence="6">COT-192 OH2859</strain>
    </source>
</reference>
<keyword evidence="6" id="KW-1185">Reference proteome</keyword>
<dbReference type="GO" id="GO:0005829">
    <property type="term" value="C:cytosol"/>
    <property type="evidence" value="ECO:0007669"/>
    <property type="project" value="TreeGrafter"/>
</dbReference>
<dbReference type="PANTHER" id="PTHR33867:SF1">
    <property type="entry name" value="RIBOSOME MATURATION FACTOR RIMP"/>
    <property type="match status" value="1"/>
</dbReference>
<dbReference type="EMBL" id="JRFA01000009">
    <property type="protein sequence ID" value="KGN75079.1"/>
    <property type="molecule type" value="Genomic_DNA"/>
</dbReference>
<gene>
    <name evidence="3" type="primary">rimP</name>
    <name evidence="5" type="ORF">HQ47_04020</name>
</gene>
<evidence type="ECO:0000313" key="5">
    <source>
        <dbReference type="EMBL" id="KGN75079.1"/>
    </source>
</evidence>
<dbReference type="GO" id="GO:0000028">
    <property type="term" value="P:ribosomal small subunit assembly"/>
    <property type="evidence" value="ECO:0007669"/>
    <property type="project" value="TreeGrafter"/>
</dbReference>
<dbReference type="STRING" id="28115.HQ47_04020"/>
<proteinExistence type="inferred from homology"/>
<dbReference type="InterPro" id="IPR035956">
    <property type="entry name" value="RimP_N_sf"/>
</dbReference>
<dbReference type="Pfam" id="PF02576">
    <property type="entry name" value="RimP_N"/>
    <property type="match status" value="1"/>
</dbReference>
<evidence type="ECO:0000256" key="1">
    <source>
        <dbReference type="ARBA" id="ARBA00022490"/>
    </source>
</evidence>
<feature type="domain" description="Ribosome maturation factor RimP N-terminal" evidence="4">
    <location>
        <begin position="22"/>
        <end position="78"/>
    </location>
</feature>
<dbReference type="SUPFAM" id="SSF75420">
    <property type="entry name" value="YhbC-like, N-terminal domain"/>
    <property type="match status" value="1"/>
</dbReference>
<dbReference type="OrthoDB" id="9789702at2"/>
<keyword evidence="2 3" id="KW-0690">Ribosome biogenesis</keyword>
<evidence type="ECO:0000256" key="3">
    <source>
        <dbReference type="HAMAP-Rule" id="MF_01077"/>
    </source>
</evidence>
<evidence type="ECO:0000256" key="2">
    <source>
        <dbReference type="ARBA" id="ARBA00022517"/>
    </source>
</evidence>
<dbReference type="Proteomes" id="UP000030103">
    <property type="component" value="Unassembled WGS sequence"/>
</dbReference>
<comment type="caution">
    <text evidence="5">The sequence shown here is derived from an EMBL/GenBank/DDBJ whole genome shotgun (WGS) entry which is preliminary data.</text>
</comment>
<accession>A0A0A2EF67</accession>
<comment type="subcellular location">
    <subcellularLocation>
        <location evidence="3">Cytoplasm</location>
    </subcellularLocation>
</comment>
<protein>
    <recommendedName>
        <fullName evidence="3">Ribosome maturation factor RimP</fullName>
    </recommendedName>
</protein>
<evidence type="ECO:0000313" key="6">
    <source>
        <dbReference type="Proteomes" id="UP000030103"/>
    </source>
</evidence>
<name>A0A0A2EF67_9PORP</name>